<accession>A0ACC0M4F7</accession>
<organism evidence="1 2">
    <name type="scientific">Rhododendron molle</name>
    <name type="common">Chinese azalea</name>
    <name type="synonym">Azalea mollis</name>
    <dbReference type="NCBI Taxonomy" id="49168"/>
    <lineage>
        <taxon>Eukaryota</taxon>
        <taxon>Viridiplantae</taxon>
        <taxon>Streptophyta</taxon>
        <taxon>Embryophyta</taxon>
        <taxon>Tracheophyta</taxon>
        <taxon>Spermatophyta</taxon>
        <taxon>Magnoliopsida</taxon>
        <taxon>eudicotyledons</taxon>
        <taxon>Gunneridae</taxon>
        <taxon>Pentapetalae</taxon>
        <taxon>asterids</taxon>
        <taxon>Ericales</taxon>
        <taxon>Ericaceae</taxon>
        <taxon>Ericoideae</taxon>
        <taxon>Rhodoreae</taxon>
        <taxon>Rhododendron</taxon>
    </lineage>
</organism>
<gene>
    <name evidence="1" type="ORF">RHMOL_Rhmol10G0200900</name>
</gene>
<name>A0ACC0M4F7_RHOML</name>
<evidence type="ECO:0000313" key="1">
    <source>
        <dbReference type="EMBL" id="KAI8535784.1"/>
    </source>
</evidence>
<sequence>MELTVARQRQSLARQKRLRPWGPSGGGHVKEGDHRDAVKEGDHRDSHGDSRYISGRRRAIPASSDTSHIVEPCTEHLPDEKLAKLLEDNPMIGEMVLKAKEERARAIVVAEAAERAEREHKVGDELLGEAEAEERAGIEVQ</sequence>
<dbReference type="Proteomes" id="UP001062846">
    <property type="component" value="Chromosome 10"/>
</dbReference>
<evidence type="ECO:0000313" key="2">
    <source>
        <dbReference type="Proteomes" id="UP001062846"/>
    </source>
</evidence>
<dbReference type="EMBL" id="CM046397">
    <property type="protein sequence ID" value="KAI8535784.1"/>
    <property type="molecule type" value="Genomic_DNA"/>
</dbReference>
<reference evidence="1" key="1">
    <citation type="submission" date="2022-02" db="EMBL/GenBank/DDBJ databases">
        <title>Plant Genome Project.</title>
        <authorList>
            <person name="Zhang R.-G."/>
        </authorList>
    </citation>
    <scope>NUCLEOTIDE SEQUENCE</scope>
    <source>
        <strain evidence="1">AT1</strain>
    </source>
</reference>
<proteinExistence type="predicted"/>
<comment type="caution">
    <text evidence="1">The sequence shown here is derived from an EMBL/GenBank/DDBJ whole genome shotgun (WGS) entry which is preliminary data.</text>
</comment>
<keyword evidence="2" id="KW-1185">Reference proteome</keyword>
<protein>
    <submittedName>
        <fullName evidence="1">Uncharacterized protein</fullName>
    </submittedName>
</protein>